<dbReference type="Pfam" id="PF13356">
    <property type="entry name" value="Arm-DNA-bind_3"/>
    <property type="match status" value="1"/>
</dbReference>
<evidence type="ECO:0000313" key="8">
    <source>
        <dbReference type="Proteomes" id="UP000465810"/>
    </source>
</evidence>
<evidence type="ECO:0000256" key="4">
    <source>
        <dbReference type="SAM" id="MobiDB-lite"/>
    </source>
</evidence>
<dbReference type="InterPro" id="IPR053876">
    <property type="entry name" value="Phage_int_M"/>
</dbReference>
<dbReference type="Proteomes" id="UP000465810">
    <property type="component" value="Unassembled WGS sequence"/>
</dbReference>
<sequence>MLTDKEVKNAAKRDKPYKMADSGGLYLYVATTGVKSWRMKFRMHGKEKLLTFGPYPEVKLSEARDKRDAARRQIREHVDPSGARKRAQEEKERQRAEDAKLVTFETAARAWFALQSPRWTPVHAADVLTSLERDVFPALGSRALVAIDAPAVLNAGRRRPRTIWQIPASVTKTR</sequence>
<dbReference type="PANTHER" id="PTHR30629:SF2">
    <property type="entry name" value="PROPHAGE INTEGRASE INTS-RELATED"/>
    <property type="match status" value="1"/>
</dbReference>
<evidence type="ECO:0000259" key="6">
    <source>
        <dbReference type="Pfam" id="PF22022"/>
    </source>
</evidence>
<reference evidence="7 8" key="1">
    <citation type="submission" date="2019-12" db="EMBL/GenBank/DDBJ databases">
        <authorList>
            <person name="Feng G."/>
            <person name="Zhu H."/>
        </authorList>
    </citation>
    <scope>NUCLEOTIDE SEQUENCE [LARGE SCALE GENOMIC DNA]</scope>
    <source>
        <strain evidence="7 8">FGD1</strain>
    </source>
</reference>
<dbReference type="InterPro" id="IPR038488">
    <property type="entry name" value="Integrase_DNA-bd_sf"/>
</dbReference>
<evidence type="ECO:0000259" key="5">
    <source>
        <dbReference type="Pfam" id="PF13356"/>
    </source>
</evidence>
<keyword evidence="2" id="KW-0229">DNA integration</keyword>
<evidence type="ECO:0000313" key="7">
    <source>
        <dbReference type="EMBL" id="MYL97930.1"/>
    </source>
</evidence>
<feature type="compositionally biased region" description="Basic and acidic residues" evidence="4">
    <location>
        <begin position="62"/>
        <end position="79"/>
    </location>
</feature>
<proteinExistence type="inferred from homology"/>
<dbReference type="Pfam" id="PF22022">
    <property type="entry name" value="Phage_int_M"/>
    <property type="match status" value="1"/>
</dbReference>
<feature type="region of interest" description="Disordered" evidence="4">
    <location>
        <begin position="62"/>
        <end position="98"/>
    </location>
</feature>
<dbReference type="Gene3D" id="1.10.150.130">
    <property type="match status" value="1"/>
</dbReference>
<dbReference type="GO" id="GO:0003677">
    <property type="term" value="F:DNA binding"/>
    <property type="evidence" value="ECO:0007669"/>
    <property type="project" value="UniProtKB-KW"/>
</dbReference>
<feature type="compositionally biased region" description="Basic and acidic residues" evidence="4">
    <location>
        <begin position="86"/>
        <end position="98"/>
    </location>
</feature>
<dbReference type="EMBL" id="WVTD01000005">
    <property type="protein sequence ID" value="MYL97930.1"/>
    <property type="molecule type" value="Genomic_DNA"/>
</dbReference>
<gene>
    <name evidence="7" type="ORF">GR702_09115</name>
</gene>
<dbReference type="InterPro" id="IPR010998">
    <property type="entry name" value="Integrase_recombinase_N"/>
</dbReference>
<keyword evidence="3 7" id="KW-0238">DNA-binding</keyword>
<protein>
    <submittedName>
        <fullName evidence="7">Integrase arm-type DNA-binding domain-containing protein</fullName>
    </submittedName>
</protein>
<dbReference type="Gene3D" id="3.30.160.390">
    <property type="entry name" value="Integrase, DNA-binding domain"/>
    <property type="match status" value="1"/>
</dbReference>
<organism evidence="7 8">
    <name type="scientific">Novosphingobium silvae</name>
    <dbReference type="NCBI Taxonomy" id="2692619"/>
    <lineage>
        <taxon>Bacteria</taxon>
        <taxon>Pseudomonadati</taxon>
        <taxon>Pseudomonadota</taxon>
        <taxon>Alphaproteobacteria</taxon>
        <taxon>Sphingomonadales</taxon>
        <taxon>Sphingomonadaceae</taxon>
        <taxon>Novosphingobium</taxon>
    </lineage>
</organism>
<name>A0A7X4K796_9SPHN</name>
<evidence type="ECO:0000256" key="3">
    <source>
        <dbReference type="ARBA" id="ARBA00023125"/>
    </source>
</evidence>
<keyword evidence="8" id="KW-1185">Reference proteome</keyword>
<dbReference type="InterPro" id="IPR050808">
    <property type="entry name" value="Phage_Integrase"/>
</dbReference>
<accession>A0A7X4K796</accession>
<feature type="domain" description="Phage integrase central" evidence="6">
    <location>
        <begin position="104"/>
        <end position="158"/>
    </location>
</feature>
<evidence type="ECO:0000256" key="2">
    <source>
        <dbReference type="ARBA" id="ARBA00022908"/>
    </source>
</evidence>
<feature type="domain" description="Integrase DNA-binding" evidence="5">
    <location>
        <begin position="2"/>
        <end position="86"/>
    </location>
</feature>
<dbReference type="RefSeq" id="WP_160985574.1">
    <property type="nucleotide sequence ID" value="NZ_WVTD01000005.1"/>
</dbReference>
<dbReference type="GO" id="GO:0015074">
    <property type="term" value="P:DNA integration"/>
    <property type="evidence" value="ECO:0007669"/>
    <property type="project" value="UniProtKB-KW"/>
</dbReference>
<evidence type="ECO:0000256" key="1">
    <source>
        <dbReference type="ARBA" id="ARBA00008857"/>
    </source>
</evidence>
<dbReference type="PANTHER" id="PTHR30629">
    <property type="entry name" value="PROPHAGE INTEGRASE"/>
    <property type="match status" value="1"/>
</dbReference>
<comment type="similarity">
    <text evidence="1">Belongs to the 'phage' integrase family.</text>
</comment>
<dbReference type="InterPro" id="IPR025166">
    <property type="entry name" value="Integrase_DNA_bind_dom"/>
</dbReference>
<dbReference type="AlphaFoldDB" id="A0A7X4K796"/>
<comment type="caution">
    <text evidence="7">The sequence shown here is derived from an EMBL/GenBank/DDBJ whole genome shotgun (WGS) entry which is preliminary data.</text>
</comment>